<comment type="caution">
    <text evidence="1">The sequence shown here is derived from an EMBL/GenBank/DDBJ whole genome shotgun (WGS) entry which is preliminary data.</text>
</comment>
<evidence type="ECO:0000313" key="1">
    <source>
        <dbReference type="EMBL" id="PXV59341.1"/>
    </source>
</evidence>
<name>A0A2V3PKI5_9BACT</name>
<organism evidence="1 2">
    <name type="scientific">Dysgonomonas alginatilytica</name>
    <dbReference type="NCBI Taxonomy" id="1605892"/>
    <lineage>
        <taxon>Bacteria</taxon>
        <taxon>Pseudomonadati</taxon>
        <taxon>Bacteroidota</taxon>
        <taxon>Bacteroidia</taxon>
        <taxon>Bacteroidales</taxon>
        <taxon>Dysgonomonadaceae</taxon>
        <taxon>Dysgonomonas</taxon>
    </lineage>
</organism>
<protein>
    <submittedName>
        <fullName evidence="1">Uncharacterized protein</fullName>
    </submittedName>
</protein>
<sequence>MRTNISEKFKRFKLDKNALSHLKGGGRWVPTENGKLIWVDK</sequence>
<reference evidence="1 2" key="1">
    <citation type="submission" date="2018-03" db="EMBL/GenBank/DDBJ databases">
        <title>Genomic Encyclopedia of Archaeal and Bacterial Type Strains, Phase II (KMG-II): from individual species to whole genera.</title>
        <authorList>
            <person name="Goeker M."/>
        </authorList>
    </citation>
    <scope>NUCLEOTIDE SEQUENCE [LARGE SCALE GENOMIC DNA]</scope>
    <source>
        <strain evidence="1 2">DSM 100214</strain>
    </source>
</reference>
<dbReference type="Proteomes" id="UP000247973">
    <property type="component" value="Unassembled WGS sequence"/>
</dbReference>
<gene>
    <name evidence="1" type="ORF">CLV62_1377</name>
</gene>
<dbReference type="EMBL" id="QICL01000037">
    <property type="protein sequence ID" value="PXV59341.1"/>
    <property type="molecule type" value="Genomic_DNA"/>
</dbReference>
<proteinExistence type="predicted"/>
<keyword evidence="2" id="KW-1185">Reference proteome</keyword>
<evidence type="ECO:0000313" key="2">
    <source>
        <dbReference type="Proteomes" id="UP000247973"/>
    </source>
</evidence>
<accession>A0A2V3PKI5</accession>
<dbReference type="AlphaFoldDB" id="A0A2V3PKI5"/>